<name>A0A0C1Y7N1_9CYAN</name>
<dbReference type="PANTHER" id="PTHR36836:SF1">
    <property type="entry name" value="COLANIC ACID BIOSYNTHESIS PROTEIN WCAK"/>
    <property type="match status" value="1"/>
</dbReference>
<reference evidence="2" key="3">
    <citation type="submission" date="2020-02" db="EMBL/GenBank/DDBJ databases">
        <authorList>
            <person name="Sarangi A.N."/>
            <person name="Ghosh S."/>
            <person name="Mukherjee M."/>
            <person name="Tripathy S."/>
        </authorList>
    </citation>
    <scope>NUCLEOTIDE SEQUENCE</scope>
    <source>
        <strain evidence="2">BDU141951</strain>
    </source>
</reference>
<organism evidence="2">
    <name type="scientific">Lyngbya confervoides BDU141951</name>
    <dbReference type="NCBI Taxonomy" id="1574623"/>
    <lineage>
        <taxon>Bacteria</taxon>
        <taxon>Bacillati</taxon>
        <taxon>Cyanobacteriota</taxon>
        <taxon>Cyanophyceae</taxon>
        <taxon>Oscillatoriophycideae</taxon>
        <taxon>Oscillatoriales</taxon>
        <taxon>Microcoleaceae</taxon>
        <taxon>Lyngbya</taxon>
    </lineage>
</organism>
<evidence type="ECO:0000313" key="2">
    <source>
        <dbReference type="EMBL" id="NEV68388.1"/>
    </source>
</evidence>
<proteinExistence type="predicted"/>
<protein>
    <submittedName>
        <fullName evidence="2">Polysaccharide pyruvyl transferase CsaB</fullName>
    </submittedName>
</protein>
<keyword evidence="2" id="KW-0808">Transferase</keyword>
<dbReference type="AlphaFoldDB" id="A0A0C1Y7N1"/>
<accession>A0A0C1Y7N1</accession>
<dbReference type="EMBL" id="JTHE02000003">
    <property type="protein sequence ID" value="NEV68388.1"/>
    <property type="molecule type" value="Genomic_DNA"/>
</dbReference>
<feature type="domain" description="Polysaccharide pyruvyl transferase" evidence="1">
    <location>
        <begin position="13"/>
        <end position="281"/>
    </location>
</feature>
<comment type="caution">
    <text evidence="2">The sequence shown here is derived from an EMBL/GenBank/DDBJ whole genome shotgun (WGS) entry which is preliminary data.</text>
</comment>
<evidence type="ECO:0000259" key="1">
    <source>
        <dbReference type="Pfam" id="PF04230"/>
    </source>
</evidence>
<dbReference type="NCBIfam" id="TIGR03609">
    <property type="entry name" value="S_layer_CsaB"/>
    <property type="match status" value="1"/>
</dbReference>
<dbReference type="InterPro" id="IPR007345">
    <property type="entry name" value="Polysacch_pyruvyl_Trfase"/>
</dbReference>
<dbReference type="PANTHER" id="PTHR36836">
    <property type="entry name" value="COLANIC ACID BIOSYNTHESIS PROTEIN WCAK"/>
    <property type="match status" value="1"/>
</dbReference>
<gene>
    <name evidence="2" type="primary">csaB</name>
    <name evidence="2" type="ORF">QQ91_014840</name>
</gene>
<reference evidence="2" key="2">
    <citation type="journal article" date="2015" name="Genome Announc.">
        <title>Draft Genome Sequence of Filamentous Marine Cyanobacterium Lyngbya confervoides Strain BDU141951.</title>
        <authorList>
            <person name="Chandrababunaidu M.M."/>
            <person name="Sen D."/>
            <person name="Tripathy S."/>
        </authorList>
    </citation>
    <scope>NUCLEOTIDE SEQUENCE</scope>
    <source>
        <strain evidence="2">BDU141951</strain>
    </source>
</reference>
<dbReference type="Pfam" id="PF04230">
    <property type="entry name" value="PS_pyruv_trans"/>
    <property type="match status" value="1"/>
</dbReference>
<dbReference type="GO" id="GO:0016740">
    <property type="term" value="F:transferase activity"/>
    <property type="evidence" value="ECO:0007669"/>
    <property type="project" value="UniProtKB-KW"/>
</dbReference>
<reference evidence="2" key="1">
    <citation type="submission" date="2014-11" db="EMBL/GenBank/DDBJ databases">
        <authorList>
            <person name="Malar M.C."/>
            <person name="Sen D."/>
            <person name="Tripathy S."/>
        </authorList>
    </citation>
    <scope>NUCLEOTIDE SEQUENCE</scope>
    <source>
        <strain evidence="2">BDU141951</strain>
    </source>
</reference>
<dbReference type="InterPro" id="IPR019896">
    <property type="entry name" value="Polysacch_pyruvyl_Trfase_CsaB"/>
</dbReference>
<sequence>MRVVLCGYYGMGNGGDEALLAALLQMLPPHVTPVVLSGNPDATRRDHGVEAYPRKSLAGIWAAFKGAEGFIWGGGSLMQDATSALNPIYYGGLMLWAQLRGLKTVAWAQGIGPLQRGWARRLAYKTYHQCTGVTVRDRASAAQAANWGVRAWLSPDPVWALSSTPVPGLADFPAPRVAVSLRSHPWLTPDRLANFGEALANFQTATDASILLVPFQASNDLAIAEAIAPQLPGPHQILSLTDPRQLKGVFRGVEMAIAMRLHALIMAAAEGCRCFALSYDPKVTYLAEDLAMPGWEMAPVTDPVMPTDFALAAWPDSAAAMTQTWLKHYANGLPASPEQIQSRVDRALIHQEMLQRFLADS</sequence>